<dbReference type="GO" id="GO:0016887">
    <property type="term" value="F:ATP hydrolysis activity"/>
    <property type="evidence" value="ECO:0007669"/>
    <property type="project" value="InterPro"/>
</dbReference>
<feature type="domain" description="ATPase AAA-type core" evidence="1">
    <location>
        <begin position="276"/>
        <end position="367"/>
    </location>
</feature>
<accession>A0A2I2KUM4</accession>
<dbReference type="GO" id="GO:0005524">
    <property type="term" value="F:ATP binding"/>
    <property type="evidence" value="ECO:0007669"/>
    <property type="project" value="InterPro"/>
</dbReference>
<protein>
    <submittedName>
        <fullName evidence="2">RloA protein</fullName>
    </submittedName>
</protein>
<dbReference type="SUPFAM" id="SSF52540">
    <property type="entry name" value="P-loop containing nucleoside triphosphate hydrolases"/>
    <property type="match status" value="1"/>
</dbReference>
<proteinExistence type="predicted"/>
<dbReference type="EMBL" id="FZMO01000248">
    <property type="protein sequence ID" value="SNQ49365.1"/>
    <property type="molecule type" value="Genomic_DNA"/>
</dbReference>
<dbReference type="OrthoDB" id="9809324at2"/>
<dbReference type="InterPro" id="IPR027417">
    <property type="entry name" value="P-loop_NTPase"/>
</dbReference>
<dbReference type="Gene3D" id="3.40.50.300">
    <property type="entry name" value="P-loop containing nucleotide triphosphate hydrolases"/>
    <property type="match status" value="1"/>
</dbReference>
<dbReference type="PANTHER" id="PTHR40396:SF1">
    <property type="entry name" value="ATPASE AAA-TYPE CORE DOMAIN-CONTAINING PROTEIN"/>
    <property type="match status" value="1"/>
</dbReference>
<keyword evidence="3" id="KW-1185">Reference proteome</keyword>
<feature type="domain" description="ATPase AAA-type core" evidence="1">
    <location>
        <begin position="45"/>
        <end position="142"/>
    </location>
</feature>
<organism evidence="2 3">
    <name type="scientific">Frankia canadensis</name>
    <dbReference type="NCBI Taxonomy" id="1836972"/>
    <lineage>
        <taxon>Bacteria</taxon>
        <taxon>Bacillati</taxon>
        <taxon>Actinomycetota</taxon>
        <taxon>Actinomycetes</taxon>
        <taxon>Frankiales</taxon>
        <taxon>Frankiaceae</taxon>
        <taxon>Frankia</taxon>
    </lineage>
</organism>
<dbReference type="InterPro" id="IPR003959">
    <property type="entry name" value="ATPase_AAA_core"/>
</dbReference>
<evidence type="ECO:0000313" key="3">
    <source>
        <dbReference type="Proteomes" id="UP000234331"/>
    </source>
</evidence>
<sequence length="432" mass="47877">MLIRFQVSNFRSILGSAELSMIAVDRDREAARPAELLGESILTVSAIFGPNASGKSNVIAAFDWLREAVRDSLRSWDGEIPIDPFAFDDGPTRPSEFVVDSLVDGVRFEYVLELDRSAVHYEGLFHYPEKKRRRIFERDGSDLKLQRGLGGLSGTRELLTSVTLALSVAHRFNEPLVSKFVRNLIRAQVFGPQGFLLARIGGGLRPAGTLSTVRWFDEQPEGGKKDPGGDANEKATDRAQALALLRMADLGIVDVLVEDPVHFPMPPDGSEPPRPRPRRRVRLVHEAGDERAPLNFVAESEGTRAWFELIGPTLYALRSGTLIFFDELDASLHPTLSAQLIELFHDPATNPKGAQLIFTSHDTSLLNHLNRDEVWLTEKSRSGATRLGALADFAGERVRRSQNLENAYLHGRFGALPDTDRTELLRSLGLIG</sequence>
<dbReference type="RefSeq" id="WP_101832869.1">
    <property type="nucleotide sequence ID" value="NZ_FZMO01000248.1"/>
</dbReference>
<dbReference type="PANTHER" id="PTHR40396">
    <property type="entry name" value="ATPASE-LIKE PROTEIN"/>
    <property type="match status" value="1"/>
</dbReference>
<evidence type="ECO:0000313" key="2">
    <source>
        <dbReference type="EMBL" id="SNQ49365.1"/>
    </source>
</evidence>
<dbReference type="Pfam" id="PF13304">
    <property type="entry name" value="AAA_21"/>
    <property type="match status" value="2"/>
</dbReference>
<evidence type="ECO:0000259" key="1">
    <source>
        <dbReference type="Pfam" id="PF13304"/>
    </source>
</evidence>
<gene>
    <name evidence="2" type="ORF">FRACA_3210004</name>
</gene>
<name>A0A2I2KUM4_9ACTN</name>
<reference evidence="2 3" key="1">
    <citation type="submission" date="2017-06" db="EMBL/GenBank/DDBJ databases">
        <authorList>
            <person name="Kim H.J."/>
            <person name="Triplett B.A."/>
        </authorList>
    </citation>
    <scope>NUCLEOTIDE SEQUENCE [LARGE SCALE GENOMIC DNA]</scope>
    <source>
        <strain evidence="2">FRACA_ARgP5</strain>
    </source>
</reference>
<dbReference type="AlphaFoldDB" id="A0A2I2KUM4"/>
<dbReference type="Proteomes" id="UP000234331">
    <property type="component" value="Unassembled WGS sequence"/>
</dbReference>